<dbReference type="PANTHER" id="PTHR32015">
    <property type="entry name" value="FASTING INDUCED LIPASE"/>
    <property type="match status" value="1"/>
</dbReference>
<evidence type="ECO:0000313" key="3">
    <source>
        <dbReference type="EMBL" id="ORY40286.1"/>
    </source>
</evidence>
<sequence length="324" mass="33833">MVGVKIFFIGILTILFHFMTINAGLLPFDYYNNQSSSNSNNGSLLSNGFGSTLSNSISSLRDRLGGSGGGIFSGLFGNRTGLNNSNDNTNSNSNSNTNTASNNNNSNRNTGASSNNNGSVSTSNATKNKNNNSNKNTGATSNSNGSVATSNTTKNKGRTHDPVLFIHGMNSIASVFNPHINYLTRQGWDRNSLYSVDLPDKVGFGPINAKVISSAADKLLQRTGAKKLDIVCHSMGGANTMNYILNGGGSNKVKKVITLGGANKLVTSAAPRGIDVTTISSSSDAIVNPLLSKLSGANNIVISGVTHVGLLSSPQVQKLLKENL</sequence>
<dbReference type="GO" id="GO:0016042">
    <property type="term" value="P:lipid catabolic process"/>
    <property type="evidence" value="ECO:0007669"/>
    <property type="project" value="InterPro"/>
</dbReference>
<feature type="compositionally biased region" description="Low complexity" evidence="1">
    <location>
        <begin position="82"/>
        <end position="147"/>
    </location>
</feature>
<keyword evidence="2" id="KW-1133">Transmembrane helix</keyword>
<evidence type="ECO:0000256" key="1">
    <source>
        <dbReference type="SAM" id="MobiDB-lite"/>
    </source>
</evidence>
<comment type="caution">
    <text evidence="3">The sequence shown here is derived from an EMBL/GenBank/DDBJ whole genome shotgun (WGS) entry which is preliminary data.</text>
</comment>
<dbReference type="SUPFAM" id="SSF53474">
    <property type="entry name" value="alpha/beta-Hydrolases"/>
    <property type="match status" value="1"/>
</dbReference>
<feature type="region of interest" description="Disordered" evidence="1">
    <location>
        <begin position="82"/>
        <end position="159"/>
    </location>
</feature>
<accession>A0A1Y2BZY0</accession>
<dbReference type="AlphaFoldDB" id="A0A1Y2BZY0"/>
<keyword evidence="3" id="KW-0378">Hydrolase</keyword>
<dbReference type="InterPro" id="IPR029058">
    <property type="entry name" value="AB_hydrolase_fold"/>
</dbReference>
<keyword evidence="4" id="KW-1185">Reference proteome</keyword>
<evidence type="ECO:0000256" key="2">
    <source>
        <dbReference type="SAM" id="Phobius"/>
    </source>
</evidence>
<dbReference type="GO" id="GO:0016298">
    <property type="term" value="F:lipase activity"/>
    <property type="evidence" value="ECO:0007669"/>
    <property type="project" value="TreeGrafter"/>
</dbReference>
<keyword evidence="2" id="KW-0812">Transmembrane</keyword>
<dbReference type="Proteomes" id="UP000193920">
    <property type="component" value="Unassembled WGS sequence"/>
</dbReference>
<reference evidence="3 4" key="1">
    <citation type="submission" date="2016-08" db="EMBL/GenBank/DDBJ databases">
        <title>A Parts List for Fungal Cellulosomes Revealed by Comparative Genomics.</title>
        <authorList>
            <consortium name="DOE Joint Genome Institute"/>
            <person name="Haitjema C.H."/>
            <person name="Gilmore S.P."/>
            <person name="Henske J.K."/>
            <person name="Solomon K.V."/>
            <person name="De Groot R."/>
            <person name="Kuo A."/>
            <person name="Mondo S.J."/>
            <person name="Salamov A.A."/>
            <person name="Labutti K."/>
            <person name="Zhao Z."/>
            <person name="Chiniquy J."/>
            <person name="Barry K."/>
            <person name="Brewer H.M."/>
            <person name="Purvine S.O."/>
            <person name="Wright A.T."/>
            <person name="Boxma B."/>
            <person name="Van Alen T."/>
            <person name="Hackstein J.H."/>
            <person name="Baker S.E."/>
            <person name="Grigoriev I.V."/>
            <person name="O'Malley M.A."/>
        </authorList>
    </citation>
    <scope>NUCLEOTIDE SEQUENCE [LARGE SCALE GENOMIC DNA]</scope>
    <source>
        <strain evidence="3 4">G1</strain>
    </source>
</reference>
<organism evidence="3 4">
    <name type="scientific">Neocallimastix californiae</name>
    <dbReference type="NCBI Taxonomy" id="1754190"/>
    <lineage>
        <taxon>Eukaryota</taxon>
        <taxon>Fungi</taxon>
        <taxon>Fungi incertae sedis</taxon>
        <taxon>Chytridiomycota</taxon>
        <taxon>Chytridiomycota incertae sedis</taxon>
        <taxon>Neocallimastigomycetes</taxon>
        <taxon>Neocallimastigales</taxon>
        <taxon>Neocallimastigaceae</taxon>
        <taxon>Neocallimastix</taxon>
    </lineage>
</organism>
<dbReference type="Pfam" id="PF01674">
    <property type="entry name" value="Lipase_2"/>
    <property type="match status" value="1"/>
</dbReference>
<dbReference type="OrthoDB" id="9974421at2759"/>
<dbReference type="PANTHER" id="PTHR32015:SF1">
    <property type="entry name" value="LIPASE"/>
    <property type="match status" value="1"/>
</dbReference>
<dbReference type="InterPro" id="IPR002918">
    <property type="entry name" value="Lipase_EstA/Esterase_EstB"/>
</dbReference>
<dbReference type="EMBL" id="MCOG01000128">
    <property type="protein sequence ID" value="ORY40286.1"/>
    <property type="molecule type" value="Genomic_DNA"/>
</dbReference>
<protein>
    <submittedName>
        <fullName evidence="3">Alpha/beta-hydrolase</fullName>
    </submittedName>
</protein>
<keyword evidence="2" id="KW-0472">Membrane</keyword>
<proteinExistence type="predicted"/>
<feature type="transmembrane region" description="Helical" evidence="2">
    <location>
        <begin position="6"/>
        <end position="28"/>
    </location>
</feature>
<evidence type="ECO:0000313" key="4">
    <source>
        <dbReference type="Proteomes" id="UP000193920"/>
    </source>
</evidence>
<name>A0A1Y2BZY0_9FUNG</name>
<gene>
    <name evidence="3" type="ORF">LY90DRAFT_672202</name>
</gene>
<dbReference type="Gene3D" id="3.40.50.1820">
    <property type="entry name" value="alpha/beta hydrolase"/>
    <property type="match status" value="1"/>
</dbReference>